<evidence type="ECO:0008006" key="4">
    <source>
        <dbReference type="Google" id="ProtNLM"/>
    </source>
</evidence>
<dbReference type="EMBL" id="JBHSPX010000004">
    <property type="protein sequence ID" value="MFC6063651.1"/>
    <property type="molecule type" value="Genomic_DNA"/>
</dbReference>
<reference evidence="3" key="1">
    <citation type="journal article" date="2019" name="Int. J. Syst. Evol. Microbiol.">
        <title>The Global Catalogue of Microorganisms (GCM) 10K type strain sequencing project: providing services to taxonomists for standard genome sequencing and annotation.</title>
        <authorList>
            <consortium name="The Broad Institute Genomics Platform"/>
            <consortium name="The Broad Institute Genome Sequencing Center for Infectious Disease"/>
            <person name="Wu L."/>
            <person name="Ma J."/>
        </authorList>
    </citation>
    <scope>NUCLEOTIDE SEQUENCE [LARGE SCALE GENOMIC DNA]</scope>
    <source>
        <strain evidence="3">CGMCC 1.15180</strain>
    </source>
</reference>
<dbReference type="Proteomes" id="UP001596139">
    <property type="component" value="Unassembled WGS sequence"/>
</dbReference>
<sequence>MGSRRWFGGRLLVGAVSVVALTVTGCGSDDGGDDIASAGNGKTGASATKSGAGELAEYVEGQRKWVKCLRDAGLDVPDPDAKGRVDFGDNAKWKRDQKALQAQEKCADLSLPVPDSVQKEQQPELSKEEIGKNREYATCMQEHGAPDFPDTGEDGHFRDVQWDSTSAGAKRAARKCASIIGIPDNAPTPKG</sequence>
<keyword evidence="3" id="KW-1185">Reference proteome</keyword>
<gene>
    <name evidence="2" type="ORF">ACFP4F_13920</name>
</gene>
<name>A0ABW1MII0_9ACTN</name>
<feature type="region of interest" description="Disordered" evidence="1">
    <location>
        <begin position="30"/>
        <end position="50"/>
    </location>
</feature>
<protein>
    <recommendedName>
        <fullName evidence="4">PASTA domain-containing protein</fullName>
    </recommendedName>
</protein>
<proteinExistence type="predicted"/>
<dbReference type="PROSITE" id="PS51257">
    <property type="entry name" value="PROKAR_LIPOPROTEIN"/>
    <property type="match status" value="1"/>
</dbReference>
<organism evidence="2 3">
    <name type="scientific">Streptomyces ochraceiscleroticus</name>
    <dbReference type="NCBI Taxonomy" id="47761"/>
    <lineage>
        <taxon>Bacteria</taxon>
        <taxon>Bacillati</taxon>
        <taxon>Actinomycetota</taxon>
        <taxon>Actinomycetes</taxon>
        <taxon>Kitasatosporales</taxon>
        <taxon>Streptomycetaceae</taxon>
        <taxon>Streptomyces</taxon>
    </lineage>
</organism>
<dbReference type="RefSeq" id="WP_037800451.1">
    <property type="nucleotide sequence ID" value="NZ_JBHSPX010000004.1"/>
</dbReference>
<evidence type="ECO:0000256" key="1">
    <source>
        <dbReference type="SAM" id="MobiDB-lite"/>
    </source>
</evidence>
<accession>A0ABW1MII0</accession>
<evidence type="ECO:0000313" key="3">
    <source>
        <dbReference type="Proteomes" id="UP001596139"/>
    </source>
</evidence>
<evidence type="ECO:0000313" key="2">
    <source>
        <dbReference type="EMBL" id="MFC6063651.1"/>
    </source>
</evidence>
<comment type="caution">
    <text evidence="2">The sequence shown here is derived from an EMBL/GenBank/DDBJ whole genome shotgun (WGS) entry which is preliminary data.</text>
</comment>